<organism evidence="1">
    <name type="scientific">viral metagenome</name>
    <dbReference type="NCBI Taxonomy" id="1070528"/>
    <lineage>
        <taxon>unclassified sequences</taxon>
        <taxon>metagenomes</taxon>
        <taxon>organismal metagenomes</taxon>
    </lineage>
</organism>
<evidence type="ECO:0000313" key="1">
    <source>
        <dbReference type="EMBL" id="QJI01145.1"/>
    </source>
</evidence>
<gene>
    <name evidence="1" type="ORF">TM448B02305_0013</name>
</gene>
<dbReference type="AlphaFoldDB" id="A0A6M3XT56"/>
<dbReference type="EMBL" id="MT144900">
    <property type="protein sequence ID" value="QJI01145.1"/>
    <property type="molecule type" value="Genomic_DNA"/>
</dbReference>
<accession>A0A6M3XT56</accession>
<name>A0A6M3XT56_9ZZZZ</name>
<protein>
    <submittedName>
        <fullName evidence="1">Uncharacterized protein</fullName>
    </submittedName>
</protein>
<proteinExistence type="predicted"/>
<reference evidence="1" key="1">
    <citation type="submission" date="2020-03" db="EMBL/GenBank/DDBJ databases">
        <title>The deep terrestrial virosphere.</title>
        <authorList>
            <person name="Holmfeldt K."/>
            <person name="Nilsson E."/>
            <person name="Simone D."/>
            <person name="Lopez-Fernandez M."/>
            <person name="Wu X."/>
            <person name="de Brujin I."/>
            <person name="Lundin D."/>
            <person name="Andersson A."/>
            <person name="Bertilsson S."/>
            <person name="Dopson M."/>
        </authorList>
    </citation>
    <scope>NUCLEOTIDE SEQUENCE</scope>
    <source>
        <strain evidence="1">TM448B02305</strain>
    </source>
</reference>
<sequence>MEEEVMEVKEIQVEDLKTLEGLTSAVEYYREIQEELNRLQASKDLAKESILAKFREMELRRFDTPSGLRARVDTRVGRKYIDPKEAAILLPPDLFDKLLKVGETIVVLSVRPVKPEEENAD</sequence>